<proteinExistence type="predicted"/>
<dbReference type="Proteomes" id="UP000572680">
    <property type="component" value="Unassembled WGS sequence"/>
</dbReference>
<evidence type="ECO:0000313" key="1">
    <source>
        <dbReference type="EMBL" id="MBA8951066.1"/>
    </source>
</evidence>
<gene>
    <name evidence="1" type="ORF">HNR61_002697</name>
</gene>
<organism evidence="1 2">
    <name type="scientific">Actinomadura namibiensis</name>
    <dbReference type="NCBI Taxonomy" id="182080"/>
    <lineage>
        <taxon>Bacteria</taxon>
        <taxon>Bacillati</taxon>
        <taxon>Actinomycetota</taxon>
        <taxon>Actinomycetes</taxon>
        <taxon>Streptosporangiales</taxon>
        <taxon>Thermomonosporaceae</taxon>
        <taxon>Actinomadura</taxon>
    </lineage>
</organism>
<accession>A0A7W3LMW4</accession>
<evidence type="ECO:0000313" key="2">
    <source>
        <dbReference type="Proteomes" id="UP000572680"/>
    </source>
</evidence>
<name>A0A7W3LMW4_ACTNM</name>
<reference evidence="1 2" key="1">
    <citation type="submission" date="2020-08" db="EMBL/GenBank/DDBJ databases">
        <title>Genomic Encyclopedia of Type Strains, Phase IV (KMG-IV): sequencing the most valuable type-strain genomes for metagenomic binning, comparative biology and taxonomic classification.</title>
        <authorList>
            <person name="Goeker M."/>
        </authorList>
    </citation>
    <scope>NUCLEOTIDE SEQUENCE [LARGE SCALE GENOMIC DNA]</scope>
    <source>
        <strain evidence="1 2">DSM 44197</strain>
    </source>
</reference>
<comment type="caution">
    <text evidence="1">The sequence shown here is derived from an EMBL/GenBank/DDBJ whole genome shotgun (WGS) entry which is preliminary data.</text>
</comment>
<dbReference type="RefSeq" id="WP_182843453.1">
    <property type="nucleotide sequence ID" value="NZ_BAAALP010000009.1"/>
</dbReference>
<sequence length="78" mass="8256">MTADPGLACGIVIRRGTPILNVVQVGAARRMVEVGCDHLDGCWRYVWADSGEVIAPVGDVAGVVRVLARELAAGRGRR</sequence>
<dbReference type="AlphaFoldDB" id="A0A7W3LMW4"/>
<keyword evidence="2" id="KW-1185">Reference proteome</keyword>
<protein>
    <submittedName>
        <fullName evidence="1">Uncharacterized protein</fullName>
    </submittedName>
</protein>
<dbReference type="EMBL" id="JACJIA010000003">
    <property type="protein sequence ID" value="MBA8951066.1"/>
    <property type="molecule type" value="Genomic_DNA"/>
</dbReference>